<feature type="transmembrane region" description="Helical" evidence="14">
    <location>
        <begin position="365"/>
        <end position="385"/>
    </location>
</feature>
<evidence type="ECO:0000256" key="3">
    <source>
        <dbReference type="ARBA" id="ARBA00022448"/>
    </source>
</evidence>
<dbReference type="PANTHER" id="PTHR23503">
    <property type="entry name" value="SOLUTE CARRIER FAMILY 2"/>
    <property type="match status" value="1"/>
</dbReference>
<evidence type="ECO:0000256" key="12">
    <source>
        <dbReference type="ARBA" id="ARBA00044710"/>
    </source>
</evidence>
<dbReference type="SUPFAM" id="SSF103473">
    <property type="entry name" value="MFS general substrate transporter"/>
    <property type="match status" value="1"/>
</dbReference>
<feature type="transmembrane region" description="Helical" evidence="14">
    <location>
        <begin position="246"/>
        <end position="266"/>
    </location>
</feature>
<evidence type="ECO:0000313" key="17">
    <source>
        <dbReference type="Proteomes" id="UP000794436"/>
    </source>
</evidence>
<feature type="transmembrane region" description="Helical" evidence="14">
    <location>
        <begin position="300"/>
        <end position="327"/>
    </location>
</feature>
<dbReference type="InterPro" id="IPR020846">
    <property type="entry name" value="MFS_dom"/>
</dbReference>
<organism evidence="16 17">
    <name type="scientific">Pythium oligandrum</name>
    <name type="common">Mycoparasitic fungus</name>
    <dbReference type="NCBI Taxonomy" id="41045"/>
    <lineage>
        <taxon>Eukaryota</taxon>
        <taxon>Sar</taxon>
        <taxon>Stramenopiles</taxon>
        <taxon>Oomycota</taxon>
        <taxon>Peronosporomycetes</taxon>
        <taxon>Pythiales</taxon>
        <taxon>Pythiaceae</taxon>
        <taxon>Pythium</taxon>
    </lineage>
</organism>
<feature type="transmembrane region" description="Helical" evidence="14">
    <location>
        <begin position="275"/>
        <end position="294"/>
    </location>
</feature>
<dbReference type="InterPro" id="IPR003663">
    <property type="entry name" value="Sugar/inositol_transpt"/>
</dbReference>
<comment type="catalytic activity">
    <reaction evidence="11">
        <text>D-glucosamine(out) = D-glucosamine(in)</text>
        <dbReference type="Rhea" id="RHEA:78423"/>
        <dbReference type="ChEBI" id="CHEBI:58723"/>
    </reaction>
    <physiologicalReaction direction="left-to-right" evidence="11">
        <dbReference type="Rhea" id="RHEA:78424"/>
    </physiologicalReaction>
</comment>
<dbReference type="AlphaFoldDB" id="A0A8K1CSZ8"/>
<dbReference type="Proteomes" id="UP000794436">
    <property type="component" value="Unassembled WGS sequence"/>
</dbReference>
<comment type="subunit">
    <text evidence="2">Homodimer.</text>
</comment>
<feature type="transmembrane region" description="Helical" evidence="14">
    <location>
        <begin position="125"/>
        <end position="143"/>
    </location>
</feature>
<feature type="transmembrane region" description="Helical" evidence="14">
    <location>
        <begin position="39"/>
        <end position="58"/>
    </location>
</feature>
<dbReference type="Gene3D" id="1.20.1250.20">
    <property type="entry name" value="MFS general substrate transporter like domains"/>
    <property type="match status" value="1"/>
</dbReference>
<dbReference type="OrthoDB" id="263957at2759"/>
<evidence type="ECO:0000256" key="2">
    <source>
        <dbReference type="ARBA" id="ARBA00011738"/>
    </source>
</evidence>
<evidence type="ECO:0000259" key="15">
    <source>
        <dbReference type="PROSITE" id="PS50850"/>
    </source>
</evidence>
<keyword evidence="3" id="KW-0813">Transport</keyword>
<comment type="subcellular location">
    <subcellularLocation>
        <location evidence="1">Membrane</location>
        <topology evidence="1">Multi-pass membrane protein</topology>
    </subcellularLocation>
</comment>
<protein>
    <recommendedName>
        <fullName evidence="13">Hexose transporter 1</fullName>
    </recommendedName>
</protein>
<dbReference type="InterPro" id="IPR045263">
    <property type="entry name" value="GLUT"/>
</dbReference>
<feature type="transmembrane region" description="Helical" evidence="14">
    <location>
        <begin position="12"/>
        <end position="32"/>
    </location>
</feature>
<feature type="transmembrane region" description="Helical" evidence="14">
    <location>
        <begin position="210"/>
        <end position="234"/>
    </location>
</feature>
<comment type="catalytic activity">
    <reaction evidence="7">
        <text>D-galactose(in) = D-galactose(out)</text>
        <dbReference type="Rhea" id="RHEA:34915"/>
        <dbReference type="ChEBI" id="CHEBI:4139"/>
    </reaction>
    <physiologicalReaction direction="right-to-left" evidence="7">
        <dbReference type="Rhea" id="RHEA:34917"/>
    </physiologicalReaction>
</comment>
<feature type="domain" description="Major facilitator superfamily (MFS) profile" evidence="15">
    <location>
        <begin position="1"/>
        <end position="389"/>
    </location>
</feature>
<evidence type="ECO:0000256" key="7">
    <source>
        <dbReference type="ARBA" id="ARBA00044637"/>
    </source>
</evidence>
<evidence type="ECO:0000256" key="5">
    <source>
        <dbReference type="ARBA" id="ARBA00022989"/>
    </source>
</evidence>
<proteinExistence type="predicted"/>
<evidence type="ECO:0000313" key="16">
    <source>
        <dbReference type="EMBL" id="TMW69009.1"/>
    </source>
</evidence>
<gene>
    <name evidence="16" type="ORF">Poli38472_001165</name>
</gene>
<keyword evidence="6 14" id="KW-0472">Membrane</keyword>
<dbReference type="InterPro" id="IPR005828">
    <property type="entry name" value="MFS_sugar_transport-like"/>
</dbReference>
<feature type="transmembrane region" description="Helical" evidence="14">
    <location>
        <begin position="64"/>
        <end position="86"/>
    </location>
</feature>
<evidence type="ECO:0000256" key="4">
    <source>
        <dbReference type="ARBA" id="ARBA00022692"/>
    </source>
</evidence>
<reference evidence="16" key="1">
    <citation type="submission" date="2019-03" db="EMBL/GenBank/DDBJ databases">
        <title>Long read genome sequence of the mycoparasitic Pythium oligandrum ATCC 38472 isolated from sugarbeet rhizosphere.</title>
        <authorList>
            <person name="Gaulin E."/>
        </authorList>
    </citation>
    <scope>NUCLEOTIDE SEQUENCE</scope>
    <source>
        <strain evidence="16">ATCC 38472_TT</strain>
    </source>
</reference>
<accession>A0A8K1CSZ8</accession>
<dbReference type="Pfam" id="PF00083">
    <property type="entry name" value="Sugar_tr"/>
    <property type="match status" value="1"/>
</dbReference>
<comment type="caution">
    <text evidence="16">The sequence shown here is derived from an EMBL/GenBank/DDBJ whole genome shotgun (WGS) entry which is preliminary data.</text>
</comment>
<evidence type="ECO:0000256" key="13">
    <source>
        <dbReference type="ARBA" id="ARBA00044780"/>
    </source>
</evidence>
<keyword evidence="4 14" id="KW-0812">Transmembrane</keyword>
<name>A0A8K1CSZ8_PYTOL</name>
<keyword evidence="17" id="KW-1185">Reference proteome</keyword>
<feature type="transmembrane region" description="Helical" evidence="14">
    <location>
        <begin position="98"/>
        <end position="119"/>
    </location>
</feature>
<comment type="catalytic activity">
    <reaction evidence="9">
        <text>D-xylose(out) = D-xylose(in)</text>
        <dbReference type="Rhea" id="RHEA:78427"/>
        <dbReference type="ChEBI" id="CHEBI:53455"/>
    </reaction>
    <physiologicalReaction direction="left-to-right" evidence="9">
        <dbReference type="Rhea" id="RHEA:78428"/>
    </physiologicalReaction>
</comment>
<evidence type="ECO:0000256" key="14">
    <source>
        <dbReference type="SAM" id="Phobius"/>
    </source>
</evidence>
<dbReference type="PRINTS" id="PR00171">
    <property type="entry name" value="SUGRTRNSPORT"/>
</dbReference>
<keyword evidence="5 14" id="KW-1133">Transmembrane helix</keyword>
<dbReference type="PANTHER" id="PTHR23503:SF8">
    <property type="entry name" value="FACILITATED GLUCOSE TRANSPORTER PROTEIN 1"/>
    <property type="match status" value="1"/>
</dbReference>
<evidence type="ECO:0000256" key="10">
    <source>
        <dbReference type="ARBA" id="ARBA00044662"/>
    </source>
</evidence>
<dbReference type="GO" id="GO:0015149">
    <property type="term" value="F:hexose transmembrane transporter activity"/>
    <property type="evidence" value="ECO:0007669"/>
    <property type="project" value="TreeGrafter"/>
</dbReference>
<evidence type="ECO:0000256" key="8">
    <source>
        <dbReference type="ARBA" id="ARBA00044648"/>
    </source>
</evidence>
<evidence type="ECO:0000256" key="9">
    <source>
        <dbReference type="ARBA" id="ARBA00044656"/>
    </source>
</evidence>
<comment type="catalytic activity">
    <reaction evidence="10">
        <text>D-mannose(out) = D-mannose(in)</text>
        <dbReference type="Rhea" id="RHEA:78391"/>
        <dbReference type="ChEBI" id="CHEBI:4208"/>
    </reaction>
    <physiologicalReaction direction="left-to-right" evidence="10">
        <dbReference type="Rhea" id="RHEA:78392"/>
    </physiologicalReaction>
</comment>
<comment type="catalytic activity">
    <reaction evidence="8">
        <text>D-glucose(out) = D-glucose(in)</text>
        <dbReference type="Rhea" id="RHEA:60376"/>
        <dbReference type="ChEBI" id="CHEBI:4167"/>
    </reaction>
    <physiologicalReaction direction="left-to-right" evidence="8">
        <dbReference type="Rhea" id="RHEA:60377"/>
    </physiologicalReaction>
</comment>
<evidence type="ECO:0000256" key="6">
    <source>
        <dbReference type="ARBA" id="ARBA00023136"/>
    </source>
</evidence>
<dbReference type="PROSITE" id="PS50850">
    <property type="entry name" value="MFS"/>
    <property type="match status" value="1"/>
</dbReference>
<evidence type="ECO:0000256" key="11">
    <source>
        <dbReference type="ARBA" id="ARBA00044668"/>
    </source>
</evidence>
<feature type="transmembrane region" description="Helical" evidence="14">
    <location>
        <begin position="339"/>
        <end position="359"/>
    </location>
</feature>
<dbReference type="InterPro" id="IPR036259">
    <property type="entry name" value="MFS_trans_sf"/>
</dbReference>
<dbReference type="GO" id="GO:0016020">
    <property type="term" value="C:membrane"/>
    <property type="evidence" value="ECO:0007669"/>
    <property type="project" value="UniProtKB-SubCell"/>
</dbReference>
<evidence type="ECO:0000256" key="1">
    <source>
        <dbReference type="ARBA" id="ARBA00004141"/>
    </source>
</evidence>
<comment type="catalytic activity">
    <reaction evidence="12">
        <text>D-fructose(out) = D-fructose(in)</text>
        <dbReference type="Rhea" id="RHEA:60372"/>
        <dbReference type="ChEBI" id="CHEBI:37721"/>
    </reaction>
    <physiologicalReaction direction="left-to-right" evidence="12">
        <dbReference type="Rhea" id="RHEA:60373"/>
    </physiologicalReaction>
</comment>
<dbReference type="EMBL" id="SPLM01000001">
    <property type="protein sequence ID" value="TMW69009.1"/>
    <property type="molecule type" value="Genomic_DNA"/>
</dbReference>
<sequence>MFPGHSSSDWLFVVNGWVVGGMAGAFSCGYFADRYGRKSTLTANCFVIVIAAVVQAFAPTLPVFVVGRVIAGIASGTATAICNGYASEVTPPHLQGTVGTFFVFAIALGLFLASIAFFIAGTSTGWRYIAGFPIVLALIILGFSRQHLVESPAWLFLQQRDSEAEDVLSQLYGKENVVVATQWTKTKAPSTGKHKVSWKSLFAVRYRRQVILAVHFALSAQFTGINAVFFYSSILFKTAGIKDGRFGTLIVSLLYLLPSFAVPCMVRRFGNRKMLIGGHFAMLLAAVGLTIALVSKAETLSIAFVALYAAIFSLTLCALMFPTAATIFPDDIRATGMSLVMLVNWIGTLVIGVGYPYVASALNDLAFLPFIVSLVYFVIFMYKFLPNTTGKTNDEIQQVFDTENNTCLN</sequence>